<reference evidence="2 3" key="1">
    <citation type="journal article" date="2011" name="Genome Res.">
        <title>Phylogeny-wide analysis of social amoeba genomes highlights ancient origins for complex intercellular communication.</title>
        <authorList>
            <person name="Heidel A.J."/>
            <person name="Lawal H.M."/>
            <person name="Felder M."/>
            <person name="Schilde C."/>
            <person name="Helps N.R."/>
            <person name="Tunggal B."/>
            <person name="Rivero F."/>
            <person name="John U."/>
            <person name="Schleicher M."/>
            <person name="Eichinger L."/>
            <person name="Platzer M."/>
            <person name="Noegel A.A."/>
            <person name="Schaap P."/>
            <person name="Gloeckner G."/>
        </authorList>
    </citation>
    <scope>NUCLEOTIDE SEQUENCE [LARGE SCALE GENOMIC DNA]</scope>
    <source>
        <strain evidence="3">ATCC 26659 / Pp 5 / PN500</strain>
    </source>
</reference>
<accession>D3AWB9</accession>
<dbReference type="EMBL" id="ADBJ01000002">
    <property type="protein sequence ID" value="EFA86592.1"/>
    <property type="molecule type" value="Genomic_DNA"/>
</dbReference>
<keyword evidence="3" id="KW-1185">Reference proteome</keyword>
<evidence type="ECO:0000313" key="3">
    <source>
        <dbReference type="Proteomes" id="UP000001396"/>
    </source>
</evidence>
<evidence type="ECO:0000313" key="2">
    <source>
        <dbReference type="EMBL" id="EFA86592.1"/>
    </source>
</evidence>
<keyword evidence="1" id="KW-0812">Transmembrane</keyword>
<dbReference type="Proteomes" id="UP000001396">
    <property type="component" value="Unassembled WGS sequence"/>
</dbReference>
<gene>
    <name evidence="2" type="ORF">PPL_00393</name>
</gene>
<keyword evidence="1" id="KW-0472">Membrane</keyword>
<protein>
    <submittedName>
        <fullName evidence="2">Uncharacterized protein</fullName>
    </submittedName>
</protein>
<proteinExistence type="predicted"/>
<keyword evidence="1" id="KW-1133">Transmembrane helix</keyword>
<dbReference type="RefSeq" id="XP_020438697.1">
    <property type="nucleotide sequence ID" value="XM_020571423.1"/>
</dbReference>
<organism evidence="2 3">
    <name type="scientific">Heterostelium pallidum (strain ATCC 26659 / Pp 5 / PN500)</name>
    <name type="common">Cellular slime mold</name>
    <name type="synonym">Polysphondylium pallidum</name>
    <dbReference type="NCBI Taxonomy" id="670386"/>
    <lineage>
        <taxon>Eukaryota</taxon>
        <taxon>Amoebozoa</taxon>
        <taxon>Evosea</taxon>
        <taxon>Eumycetozoa</taxon>
        <taxon>Dictyostelia</taxon>
        <taxon>Acytosteliales</taxon>
        <taxon>Acytosteliaceae</taxon>
        <taxon>Heterostelium</taxon>
    </lineage>
</organism>
<dbReference type="GeneID" id="31355927"/>
<dbReference type="InParanoid" id="D3AWB9"/>
<evidence type="ECO:0000256" key="1">
    <source>
        <dbReference type="SAM" id="Phobius"/>
    </source>
</evidence>
<comment type="caution">
    <text evidence="2">The sequence shown here is derived from an EMBL/GenBank/DDBJ whole genome shotgun (WGS) entry which is preliminary data.</text>
</comment>
<dbReference type="AlphaFoldDB" id="D3AWB9"/>
<name>D3AWB9_HETP5</name>
<sequence length="53" mass="5642">MCDGTTGVNITSSENVVFFFFFTVVAAACVFSFETGVDGGDRPLILSLSLFPD</sequence>
<feature type="transmembrane region" description="Helical" evidence="1">
    <location>
        <begin position="16"/>
        <end position="33"/>
    </location>
</feature>